<reference evidence="1 2" key="1">
    <citation type="submission" date="2020-08" db="EMBL/GenBank/DDBJ databases">
        <title>The Agave Microbiome: Exploring the role of microbial communities in plant adaptations to desert environments.</title>
        <authorList>
            <person name="Partida-Martinez L.P."/>
        </authorList>
    </citation>
    <scope>NUCLEOTIDE SEQUENCE [LARGE SCALE GENOMIC DNA]</scope>
    <source>
        <strain evidence="1 2">AT3.2</strain>
    </source>
</reference>
<evidence type="ECO:0000313" key="1">
    <source>
        <dbReference type="EMBL" id="MBB6131994.1"/>
    </source>
</evidence>
<organism evidence="1 2">
    <name type="scientific">Massilia aurea</name>
    <dbReference type="NCBI Taxonomy" id="373040"/>
    <lineage>
        <taxon>Bacteria</taxon>
        <taxon>Pseudomonadati</taxon>
        <taxon>Pseudomonadota</taxon>
        <taxon>Betaproteobacteria</taxon>
        <taxon>Burkholderiales</taxon>
        <taxon>Oxalobacteraceae</taxon>
        <taxon>Telluria group</taxon>
        <taxon>Massilia</taxon>
    </lineage>
</organism>
<dbReference type="Proteomes" id="UP000540787">
    <property type="component" value="Unassembled WGS sequence"/>
</dbReference>
<evidence type="ECO:0000313" key="2">
    <source>
        <dbReference type="Proteomes" id="UP000540787"/>
    </source>
</evidence>
<name>A0A7W9U7E9_9BURK</name>
<sequence length="105" mass="11190">MDRTSAIDRLAKRLQGASTAANWDLLELAVRELAPQLTLLVASGAWSAPERAALARLRAAHDGAARACAGAADTLQVRLEEMGSNKEGWMAYALVGELEPCETAR</sequence>
<proteinExistence type="predicted"/>
<comment type="caution">
    <text evidence="1">The sequence shown here is derived from an EMBL/GenBank/DDBJ whole genome shotgun (WGS) entry which is preliminary data.</text>
</comment>
<dbReference type="RefSeq" id="WP_183549545.1">
    <property type="nucleotide sequence ID" value="NZ_JACHBX010000001.1"/>
</dbReference>
<protein>
    <recommendedName>
        <fullName evidence="3">Flagellar protein FliT</fullName>
    </recommendedName>
</protein>
<dbReference type="EMBL" id="JACHBX010000001">
    <property type="protein sequence ID" value="MBB6131994.1"/>
    <property type="molecule type" value="Genomic_DNA"/>
</dbReference>
<evidence type="ECO:0008006" key="3">
    <source>
        <dbReference type="Google" id="ProtNLM"/>
    </source>
</evidence>
<accession>A0A7W9U7E9</accession>
<dbReference type="AlphaFoldDB" id="A0A7W9U7E9"/>
<keyword evidence="2" id="KW-1185">Reference proteome</keyword>
<gene>
    <name evidence="1" type="ORF">HD842_000105</name>
</gene>